<dbReference type="AlphaFoldDB" id="B0THQ5"/>
<accession>B0THQ5</accession>
<keyword evidence="4 6" id="KW-1133">Transmembrane helix</keyword>
<keyword evidence="3 6" id="KW-0812">Transmembrane</keyword>
<name>B0THQ5_HELMI</name>
<dbReference type="PANTHER" id="PTHR13353:SF5">
    <property type="entry name" value="TRANSMEMBRANE PROTEIN 19"/>
    <property type="match status" value="1"/>
</dbReference>
<feature type="transmembrane region" description="Helical" evidence="6">
    <location>
        <begin position="485"/>
        <end position="505"/>
    </location>
</feature>
<dbReference type="RefSeq" id="WP_012283336.1">
    <property type="nucleotide sequence ID" value="NC_010337.2"/>
</dbReference>
<evidence type="ECO:0000256" key="6">
    <source>
        <dbReference type="SAM" id="Phobius"/>
    </source>
</evidence>
<feature type="transmembrane region" description="Helical" evidence="6">
    <location>
        <begin position="383"/>
        <end position="407"/>
    </location>
</feature>
<feature type="transmembrane region" description="Helical" evidence="6">
    <location>
        <begin position="413"/>
        <end position="435"/>
    </location>
</feature>
<feature type="transmembrane region" description="Helical" evidence="6">
    <location>
        <begin position="313"/>
        <end position="333"/>
    </location>
</feature>
<reference evidence="7 8" key="1">
    <citation type="journal article" date="2008" name="J. Bacteriol.">
        <title>The genome of Heliobacterium modesticaldum, a phototrophic representative of the Firmicutes containing the simplest photosynthetic apparatus.</title>
        <authorList>
            <person name="Sattley W.M."/>
            <person name="Madigan M.T."/>
            <person name="Swingley W.D."/>
            <person name="Cheung P.C."/>
            <person name="Clocksin K.M."/>
            <person name="Conrad A.L."/>
            <person name="Dejesa L.C."/>
            <person name="Honchak B.M."/>
            <person name="Jung D.O."/>
            <person name="Karbach L.E."/>
            <person name="Kurdoglu A."/>
            <person name="Lahiri S."/>
            <person name="Mastrian S.D."/>
            <person name="Page L.E."/>
            <person name="Taylor H.L."/>
            <person name="Wang Z.T."/>
            <person name="Raymond J."/>
            <person name="Chen M."/>
            <person name="Blankenship R.E."/>
            <person name="Touchman J.W."/>
        </authorList>
    </citation>
    <scope>NUCLEOTIDE SEQUENCE [LARGE SCALE GENOMIC DNA]</scope>
    <source>
        <strain evidence="8">ATCC 51547 / Ice1</strain>
    </source>
</reference>
<evidence type="ECO:0000313" key="7">
    <source>
        <dbReference type="EMBL" id="ABZ84838.1"/>
    </source>
</evidence>
<dbReference type="PANTHER" id="PTHR13353">
    <property type="entry name" value="TRANSMEMBRANE PROTEIN 19"/>
    <property type="match status" value="1"/>
</dbReference>
<evidence type="ECO:0000256" key="4">
    <source>
        <dbReference type="ARBA" id="ARBA00022989"/>
    </source>
</evidence>
<comment type="subcellular location">
    <subcellularLocation>
        <location evidence="1">Membrane</location>
        <topology evidence="1">Multi-pass membrane protein</topology>
    </subcellularLocation>
</comment>
<feature type="transmembrane region" description="Helical" evidence="6">
    <location>
        <begin position="89"/>
        <end position="111"/>
    </location>
</feature>
<feature type="transmembrane region" description="Helical" evidence="6">
    <location>
        <begin position="260"/>
        <end position="285"/>
    </location>
</feature>
<feature type="transmembrane region" description="Helical" evidence="6">
    <location>
        <begin position="227"/>
        <end position="248"/>
    </location>
</feature>
<feature type="transmembrane region" description="Helical" evidence="6">
    <location>
        <begin position="12"/>
        <end position="31"/>
    </location>
</feature>
<comment type="similarity">
    <text evidence="2">Belongs to the TMEM19 family.</text>
</comment>
<dbReference type="GO" id="GO:0016020">
    <property type="term" value="C:membrane"/>
    <property type="evidence" value="ECO:0007669"/>
    <property type="project" value="UniProtKB-SubCell"/>
</dbReference>
<evidence type="ECO:0000256" key="1">
    <source>
        <dbReference type="ARBA" id="ARBA00004141"/>
    </source>
</evidence>
<feature type="transmembrane region" description="Helical" evidence="6">
    <location>
        <begin position="158"/>
        <end position="175"/>
    </location>
</feature>
<protein>
    <recommendedName>
        <fullName evidence="9">DUF92 domain-containing protein</fullName>
    </recommendedName>
</protein>
<sequence length="506" mass="54496">MPISQNDIDGLMISYAYIFSLLLLATWIQKWRRYSAEFTRKVVHVGAGMWIVGAVAHFDHWYMGIIPACTFIIFNYLSYRYRLIKAMDLAGGTPGTVYFIVSVTALLLWLWPQGKVYIAVAATMAMTWGDAFAALLGQAFGKHVYKVGDHRRSLEGSAAMFTFSFLSILLTLLWMDTGIEGNRALGLAFLLATVATFLEAFSLNGLDNITVPIGTGLTLWALATWKVDLSMLLLGMALSALIGTLAYWRRSLSGSGVAGAVIVGTLIFGFGGWVWGLTLIAFFFYGSALSKYKEAQKNVVAEEKFDKGSRRDLGQALANGGFGSLLAVLHFLFPSEPAFFAAFIGTMATVNADTWATEIGVLSRRPPRLITTGRLVPPGTSGGITAVGTIATMMGGLLIGLTVWIFVGIQDVIMLGVVNLADYLWILPAAVAGGLGGSLFDSLLGATVQAIYVNAETGKETEKKVSRSGAKNRFSRGLLFMDNDMVNFLSSGFGAAVAVLVASFLM</sequence>
<dbReference type="STRING" id="498761.HM1_2282"/>
<proteinExistence type="inferred from homology"/>
<dbReference type="Proteomes" id="UP000008550">
    <property type="component" value="Chromosome"/>
</dbReference>
<evidence type="ECO:0000256" key="3">
    <source>
        <dbReference type="ARBA" id="ARBA00022692"/>
    </source>
</evidence>
<dbReference type="InterPro" id="IPR002794">
    <property type="entry name" value="DUF92_TMEM19"/>
</dbReference>
<feature type="transmembrane region" description="Helical" evidence="6">
    <location>
        <begin position="61"/>
        <end position="77"/>
    </location>
</feature>
<dbReference type="Pfam" id="PF01940">
    <property type="entry name" value="DUF92"/>
    <property type="match status" value="1"/>
</dbReference>
<dbReference type="EMBL" id="CP000930">
    <property type="protein sequence ID" value="ABZ84838.1"/>
    <property type="molecule type" value="Genomic_DNA"/>
</dbReference>
<keyword evidence="5 6" id="KW-0472">Membrane</keyword>
<evidence type="ECO:0000256" key="5">
    <source>
        <dbReference type="ARBA" id="ARBA00023136"/>
    </source>
</evidence>
<feature type="transmembrane region" description="Helical" evidence="6">
    <location>
        <begin position="38"/>
        <end position="55"/>
    </location>
</feature>
<dbReference type="eggNOG" id="COG0170">
    <property type="taxonomic scope" value="Bacteria"/>
</dbReference>
<gene>
    <name evidence="7" type="ORF">HM1_2282</name>
</gene>
<evidence type="ECO:0000313" key="8">
    <source>
        <dbReference type="Proteomes" id="UP000008550"/>
    </source>
</evidence>
<dbReference type="eggNOG" id="COG1836">
    <property type="taxonomic scope" value="Bacteria"/>
</dbReference>
<organism evidence="7 8">
    <name type="scientific">Heliobacterium modesticaldum (strain ATCC 51547 / Ice1)</name>
    <dbReference type="NCBI Taxonomy" id="498761"/>
    <lineage>
        <taxon>Bacteria</taxon>
        <taxon>Bacillati</taxon>
        <taxon>Bacillota</taxon>
        <taxon>Clostridia</taxon>
        <taxon>Eubacteriales</taxon>
        <taxon>Heliobacteriaceae</taxon>
        <taxon>Heliomicrobium</taxon>
    </lineage>
</organism>
<feature type="transmembrane region" description="Helical" evidence="6">
    <location>
        <begin position="117"/>
        <end position="137"/>
    </location>
</feature>
<evidence type="ECO:0000256" key="2">
    <source>
        <dbReference type="ARBA" id="ARBA00009012"/>
    </source>
</evidence>
<evidence type="ECO:0008006" key="9">
    <source>
        <dbReference type="Google" id="ProtNLM"/>
    </source>
</evidence>
<keyword evidence="8" id="KW-1185">Reference proteome</keyword>
<feature type="transmembrane region" description="Helical" evidence="6">
    <location>
        <begin position="187"/>
        <end position="206"/>
    </location>
</feature>
<dbReference type="HOGENOM" id="CLU_042633_0_0_9"/>
<dbReference type="KEGG" id="hmo:HM1_2282"/>